<dbReference type="CDD" id="cd00201">
    <property type="entry name" value="WW"/>
    <property type="match status" value="1"/>
</dbReference>
<name>A0AAD5SLR2_9FUNG</name>
<feature type="compositionally biased region" description="Polar residues" evidence="1">
    <location>
        <begin position="213"/>
        <end position="228"/>
    </location>
</feature>
<dbReference type="Gene3D" id="2.20.70.10">
    <property type="match status" value="1"/>
</dbReference>
<protein>
    <recommendedName>
        <fullName evidence="2">WW domain-containing protein</fullName>
    </recommendedName>
</protein>
<dbReference type="SMART" id="SM00456">
    <property type="entry name" value="WW"/>
    <property type="match status" value="1"/>
</dbReference>
<reference evidence="3" key="1">
    <citation type="submission" date="2020-05" db="EMBL/GenBank/DDBJ databases">
        <title>Phylogenomic resolution of chytrid fungi.</title>
        <authorList>
            <person name="Stajich J.E."/>
            <person name="Amses K."/>
            <person name="Simmons R."/>
            <person name="Seto K."/>
            <person name="Myers J."/>
            <person name="Bonds A."/>
            <person name="Quandt C.A."/>
            <person name="Barry K."/>
            <person name="Liu P."/>
            <person name="Grigoriev I."/>
            <person name="Longcore J.E."/>
            <person name="James T.Y."/>
        </authorList>
    </citation>
    <scope>NUCLEOTIDE SEQUENCE</scope>
    <source>
        <strain evidence="3">JEL0318</strain>
    </source>
</reference>
<feature type="compositionally biased region" description="Polar residues" evidence="1">
    <location>
        <begin position="103"/>
        <end position="113"/>
    </location>
</feature>
<dbReference type="Pfam" id="PF00397">
    <property type="entry name" value="WW"/>
    <property type="match status" value="1"/>
</dbReference>
<organism evidence="3 4">
    <name type="scientific">Rhizophlyctis rosea</name>
    <dbReference type="NCBI Taxonomy" id="64517"/>
    <lineage>
        <taxon>Eukaryota</taxon>
        <taxon>Fungi</taxon>
        <taxon>Fungi incertae sedis</taxon>
        <taxon>Chytridiomycota</taxon>
        <taxon>Chytridiomycota incertae sedis</taxon>
        <taxon>Chytridiomycetes</taxon>
        <taxon>Rhizophlyctidales</taxon>
        <taxon>Rhizophlyctidaceae</taxon>
        <taxon>Rhizophlyctis</taxon>
    </lineage>
</organism>
<comment type="caution">
    <text evidence="3">The sequence shown here is derived from an EMBL/GenBank/DDBJ whole genome shotgun (WGS) entry which is preliminary data.</text>
</comment>
<dbReference type="AlphaFoldDB" id="A0AAD5SLR2"/>
<dbReference type="PROSITE" id="PS01159">
    <property type="entry name" value="WW_DOMAIN_1"/>
    <property type="match status" value="1"/>
</dbReference>
<accession>A0AAD5SLR2</accession>
<evidence type="ECO:0000313" key="4">
    <source>
        <dbReference type="Proteomes" id="UP001212841"/>
    </source>
</evidence>
<feature type="compositionally biased region" description="Low complexity" evidence="1">
    <location>
        <begin position="157"/>
        <end position="181"/>
    </location>
</feature>
<feature type="compositionally biased region" description="Low complexity" evidence="1">
    <location>
        <begin position="138"/>
        <end position="149"/>
    </location>
</feature>
<evidence type="ECO:0000259" key="2">
    <source>
        <dbReference type="PROSITE" id="PS50020"/>
    </source>
</evidence>
<feature type="compositionally biased region" description="Basic and acidic residues" evidence="1">
    <location>
        <begin position="118"/>
        <end position="129"/>
    </location>
</feature>
<sequence>MADTVAPPPGPPPPKVPEGWKAVWNEQYKEWFYVNIYTKVSQWDKPITAVYPPAESASQPPAGPPPKYDEKTSQPVNPEKGGLATGTPNTLAEDEAYARKLAQQGTSTSSNNLSEDEAYARRLQEEENARTAGGQNIYSGGPASYGPQYGQPPYPGQQPYQQQPNQQQPFQNQMYEQQPQYAPTKDKGKKGGFLSKLLGGKSSSSSHGYPQQAYGNPYQQQHHGNPYQQGYGKRPGGGGMGTAGAAALGVGGGLLAGAIVADAINDNEHDAYMDGYTDGQDNDFGGGDFGGGDFGGGDF</sequence>
<evidence type="ECO:0000313" key="3">
    <source>
        <dbReference type="EMBL" id="KAJ3056292.1"/>
    </source>
</evidence>
<feature type="domain" description="WW" evidence="2">
    <location>
        <begin position="14"/>
        <end position="48"/>
    </location>
</feature>
<dbReference type="Proteomes" id="UP001212841">
    <property type="component" value="Unassembled WGS sequence"/>
</dbReference>
<feature type="compositionally biased region" description="Gly residues" evidence="1">
    <location>
        <begin position="233"/>
        <end position="242"/>
    </location>
</feature>
<dbReference type="SUPFAM" id="SSF51045">
    <property type="entry name" value="WW domain"/>
    <property type="match status" value="1"/>
</dbReference>
<feature type="compositionally biased region" description="Gly residues" evidence="1">
    <location>
        <begin position="284"/>
        <end position="299"/>
    </location>
</feature>
<feature type="region of interest" description="Disordered" evidence="1">
    <location>
        <begin position="270"/>
        <end position="299"/>
    </location>
</feature>
<keyword evidence="4" id="KW-1185">Reference proteome</keyword>
<proteinExistence type="predicted"/>
<feature type="region of interest" description="Disordered" evidence="1">
    <location>
        <begin position="51"/>
        <end position="244"/>
    </location>
</feature>
<evidence type="ECO:0000256" key="1">
    <source>
        <dbReference type="SAM" id="MobiDB-lite"/>
    </source>
</evidence>
<dbReference type="PROSITE" id="PS50020">
    <property type="entry name" value="WW_DOMAIN_2"/>
    <property type="match status" value="1"/>
</dbReference>
<gene>
    <name evidence="3" type="ORF">HK097_007392</name>
</gene>
<dbReference type="InterPro" id="IPR001202">
    <property type="entry name" value="WW_dom"/>
</dbReference>
<dbReference type="InterPro" id="IPR036020">
    <property type="entry name" value="WW_dom_sf"/>
</dbReference>
<feature type="compositionally biased region" description="Low complexity" evidence="1">
    <location>
        <begin position="192"/>
        <end position="208"/>
    </location>
</feature>
<dbReference type="EMBL" id="JADGJD010000038">
    <property type="protein sequence ID" value="KAJ3056292.1"/>
    <property type="molecule type" value="Genomic_DNA"/>
</dbReference>